<reference evidence="1" key="1">
    <citation type="submission" date="2020-11" db="EMBL/GenBank/DDBJ databases">
        <authorList>
            <consortium name="DOE Joint Genome Institute"/>
            <person name="Ahrendt S."/>
            <person name="Riley R."/>
            <person name="Andreopoulos W."/>
            <person name="Labutti K."/>
            <person name="Pangilinan J."/>
            <person name="Ruiz-Duenas F.J."/>
            <person name="Barrasa J.M."/>
            <person name="Sanchez-Garcia M."/>
            <person name="Camarero S."/>
            <person name="Miyauchi S."/>
            <person name="Serrano A."/>
            <person name="Linde D."/>
            <person name="Babiker R."/>
            <person name="Drula E."/>
            <person name="Ayuso-Fernandez I."/>
            <person name="Pacheco R."/>
            <person name="Padilla G."/>
            <person name="Ferreira P."/>
            <person name="Barriuso J."/>
            <person name="Kellner H."/>
            <person name="Castanera R."/>
            <person name="Alfaro M."/>
            <person name="Ramirez L."/>
            <person name="Pisabarro A.G."/>
            <person name="Kuo A."/>
            <person name="Tritt A."/>
            <person name="Lipzen A."/>
            <person name="He G."/>
            <person name="Yan M."/>
            <person name="Ng V."/>
            <person name="Cullen D."/>
            <person name="Martin F."/>
            <person name="Rosso M.-N."/>
            <person name="Henrissat B."/>
            <person name="Hibbett D."/>
            <person name="Martinez A.T."/>
            <person name="Grigoriev I.V."/>
        </authorList>
    </citation>
    <scope>NUCLEOTIDE SEQUENCE</scope>
    <source>
        <strain evidence="1">CBS 247.69</strain>
    </source>
</reference>
<gene>
    <name evidence="1" type="ORF">BDZ94DRAFT_1249607</name>
</gene>
<name>A0A9P5YEB9_9AGAR</name>
<dbReference type="EMBL" id="MU150238">
    <property type="protein sequence ID" value="KAF9467115.1"/>
    <property type="molecule type" value="Genomic_DNA"/>
</dbReference>
<organism evidence="1 2">
    <name type="scientific">Collybia nuda</name>
    <dbReference type="NCBI Taxonomy" id="64659"/>
    <lineage>
        <taxon>Eukaryota</taxon>
        <taxon>Fungi</taxon>
        <taxon>Dikarya</taxon>
        <taxon>Basidiomycota</taxon>
        <taxon>Agaricomycotina</taxon>
        <taxon>Agaricomycetes</taxon>
        <taxon>Agaricomycetidae</taxon>
        <taxon>Agaricales</taxon>
        <taxon>Tricholomatineae</taxon>
        <taxon>Clitocybaceae</taxon>
        <taxon>Collybia</taxon>
    </lineage>
</organism>
<dbReference type="AlphaFoldDB" id="A0A9P5YEB9"/>
<protein>
    <submittedName>
        <fullName evidence="1">Uncharacterized protein</fullName>
    </submittedName>
</protein>
<evidence type="ECO:0000313" key="2">
    <source>
        <dbReference type="Proteomes" id="UP000807353"/>
    </source>
</evidence>
<comment type="caution">
    <text evidence="1">The sequence shown here is derived from an EMBL/GenBank/DDBJ whole genome shotgun (WGS) entry which is preliminary data.</text>
</comment>
<proteinExistence type="predicted"/>
<dbReference type="Proteomes" id="UP000807353">
    <property type="component" value="Unassembled WGS sequence"/>
</dbReference>
<evidence type="ECO:0000313" key="1">
    <source>
        <dbReference type="EMBL" id="KAF9467115.1"/>
    </source>
</evidence>
<keyword evidence="2" id="KW-1185">Reference proteome</keyword>
<accession>A0A9P5YEB9</accession>
<sequence>MFLILEVAIYLVDFHAHLLKTDLLEDQGILLLLNIAYPNLMKFYPRYKTWPRYKDMMPAVTLLQDVQEWVDRVPDSDLYKKALYAGDLLLSLKLNTIFFRNCAESPTTEFEKKYLISFARFFVALYEPEEFLEMARKVHGGGLLDVERALAFLREYLNQNESISL</sequence>